<accession>A0A0G0MMQ5</accession>
<comment type="caution">
    <text evidence="2">The sequence shown here is derived from an EMBL/GenBank/DDBJ whole genome shotgun (WGS) entry which is preliminary data.</text>
</comment>
<name>A0A0G0MMQ5_9BACT</name>
<dbReference type="AlphaFoldDB" id="A0A0G0MMQ5"/>
<gene>
    <name evidence="2" type="ORF">UT30_C0008G0020</name>
</gene>
<dbReference type="PATRIC" id="fig|1618995.3.peg.421"/>
<dbReference type="PANTHER" id="PTHR47561:SF1">
    <property type="entry name" value="POLYSACCHARIDE DEACETYLASE FAMILY PROTEIN (AFU_ORTHOLOGUE AFUA_6G05030)"/>
    <property type="match status" value="1"/>
</dbReference>
<dbReference type="SUPFAM" id="SSF88713">
    <property type="entry name" value="Glycoside hydrolase/deacetylase"/>
    <property type="match status" value="1"/>
</dbReference>
<dbReference type="Proteomes" id="UP000033935">
    <property type="component" value="Unassembled WGS sequence"/>
</dbReference>
<dbReference type="GO" id="GO:0005975">
    <property type="term" value="P:carbohydrate metabolic process"/>
    <property type="evidence" value="ECO:0007669"/>
    <property type="project" value="InterPro"/>
</dbReference>
<dbReference type="Pfam" id="PF01522">
    <property type="entry name" value="Polysacc_deac_1"/>
    <property type="match status" value="1"/>
</dbReference>
<evidence type="ECO:0000313" key="3">
    <source>
        <dbReference type="Proteomes" id="UP000033935"/>
    </source>
</evidence>
<feature type="domain" description="NodB homology" evidence="1">
    <location>
        <begin position="16"/>
        <end position="144"/>
    </location>
</feature>
<proteinExistence type="predicted"/>
<dbReference type="GO" id="GO:0016810">
    <property type="term" value="F:hydrolase activity, acting on carbon-nitrogen (but not peptide) bonds"/>
    <property type="evidence" value="ECO:0007669"/>
    <property type="project" value="InterPro"/>
</dbReference>
<evidence type="ECO:0000313" key="2">
    <source>
        <dbReference type="EMBL" id="KKR04398.1"/>
    </source>
</evidence>
<dbReference type="Gene3D" id="3.20.20.370">
    <property type="entry name" value="Glycoside hydrolase/deacetylase"/>
    <property type="match status" value="1"/>
</dbReference>
<reference evidence="2 3" key="1">
    <citation type="journal article" date="2015" name="Nature">
        <title>rRNA introns, odd ribosomes, and small enigmatic genomes across a large radiation of phyla.</title>
        <authorList>
            <person name="Brown C.T."/>
            <person name="Hug L.A."/>
            <person name="Thomas B.C."/>
            <person name="Sharon I."/>
            <person name="Castelle C.J."/>
            <person name="Singh A."/>
            <person name="Wilkins M.J."/>
            <person name="Williams K.H."/>
            <person name="Banfield J.F."/>
        </authorList>
    </citation>
    <scope>NUCLEOTIDE SEQUENCE [LARGE SCALE GENOMIC DNA]</scope>
</reference>
<organism evidence="2 3">
    <name type="scientific">Candidatus Uhrbacteria bacterium GW2011_GWF2_39_13</name>
    <dbReference type="NCBI Taxonomy" id="1618995"/>
    <lineage>
        <taxon>Bacteria</taxon>
        <taxon>Candidatus Uhriibacteriota</taxon>
    </lineage>
</organism>
<evidence type="ECO:0000259" key="1">
    <source>
        <dbReference type="Pfam" id="PF01522"/>
    </source>
</evidence>
<dbReference type="InterPro" id="IPR002509">
    <property type="entry name" value="NODB_dom"/>
</dbReference>
<dbReference type="EMBL" id="LBWG01000008">
    <property type="protein sequence ID" value="KKR04398.1"/>
    <property type="molecule type" value="Genomic_DNA"/>
</dbReference>
<protein>
    <recommendedName>
        <fullName evidence="1">NodB homology domain-containing protein</fullName>
    </recommendedName>
</protein>
<sequence length="296" mass="34006">MKSFLFCFSTDDGCLDGYSTEAHLERLLAFCEEEKIKMTLFTVPLSFEKKSKTYSSILKNMISQGHEIGQHGLEHTRFEFGIPPEMILDLPHEKENKEFVRTHRPEIEKQLSVSVITSRLRNGREILEQNLNCKIKGFRGPCLSVCGNLFTALVLEKYAYDSSKCFQPGAWDILNNKKEIKIKPITKKDFDAAQVKGDMKTLPLTAEYTWYLEKDKLEITFDLARHDLDACIENDIPFVPVCHVSPIQEGNEPLLGFEFYRRLIAYGQEKAASMNKKFEAVTMSEACNKFFSKSQE</sequence>
<dbReference type="InterPro" id="IPR011330">
    <property type="entry name" value="Glyco_hydro/deAcase_b/a-brl"/>
</dbReference>
<dbReference type="PANTHER" id="PTHR47561">
    <property type="entry name" value="POLYSACCHARIDE DEACETYLASE FAMILY PROTEIN (AFU_ORTHOLOGUE AFUA_6G05030)"/>
    <property type="match status" value="1"/>
</dbReference>